<proteinExistence type="predicted"/>
<reference evidence="1 2" key="1">
    <citation type="submission" date="2016-11" db="EMBL/GenBank/DDBJ databases">
        <authorList>
            <person name="Jaros S."/>
            <person name="Januszkiewicz K."/>
            <person name="Wedrychowicz H."/>
        </authorList>
    </citation>
    <scope>NUCLEOTIDE SEQUENCE [LARGE SCALE GENOMIC DNA]</scope>
    <source>
        <strain evidence="1 2">DSM 25660</strain>
    </source>
</reference>
<protein>
    <submittedName>
        <fullName evidence="1">Uncharacterized protein</fullName>
    </submittedName>
</protein>
<gene>
    <name evidence="1" type="ORF">SAMN05444377_10821</name>
</gene>
<name>A0A1M5BC83_9FLAO</name>
<dbReference type="RefSeq" id="WP_073363225.1">
    <property type="nucleotide sequence ID" value="NZ_FQVQ01000008.1"/>
</dbReference>
<accession>A0A1M5BC83</accession>
<sequence>MKHLITALMILILNLKSFSQELKLVEKNVGTPEAELILISFIDGKESIIKSFKQPLMLYFHYSYYIDSVNRTVYFLSSSNTDIGTNGTMGFRYDLEKFDVKTEKVLFTTYCNVTETYQNKNIYHITSDGFLERNFDGIESKKILSKLESIDNWCD</sequence>
<dbReference type="AlphaFoldDB" id="A0A1M5BC83"/>
<evidence type="ECO:0000313" key="1">
    <source>
        <dbReference type="EMBL" id="SHF40028.1"/>
    </source>
</evidence>
<organism evidence="1 2">
    <name type="scientific">Flavobacterium fontis</name>
    <dbReference type="NCBI Taxonomy" id="1124188"/>
    <lineage>
        <taxon>Bacteria</taxon>
        <taxon>Pseudomonadati</taxon>
        <taxon>Bacteroidota</taxon>
        <taxon>Flavobacteriia</taxon>
        <taxon>Flavobacteriales</taxon>
        <taxon>Flavobacteriaceae</taxon>
        <taxon>Flavobacterium</taxon>
    </lineage>
</organism>
<dbReference type="EMBL" id="FQVQ01000008">
    <property type="protein sequence ID" value="SHF40028.1"/>
    <property type="molecule type" value="Genomic_DNA"/>
</dbReference>
<dbReference type="Proteomes" id="UP000184147">
    <property type="component" value="Unassembled WGS sequence"/>
</dbReference>
<keyword evidence="2" id="KW-1185">Reference proteome</keyword>
<evidence type="ECO:0000313" key="2">
    <source>
        <dbReference type="Proteomes" id="UP000184147"/>
    </source>
</evidence>